<protein>
    <recommendedName>
        <fullName evidence="2">Protein kinase domain-containing protein</fullName>
    </recommendedName>
</protein>
<organism evidence="1">
    <name type="scientific">hydrothermal vent metagenome</name>
    <dbReference type="NCBI Taxonomy" id="652676"/>
    <lineage>
        <taxon>unclassified sequences</taxon>
        <taxon>metagenomes</taxon>
        <taxon>ecological metagenomes</taxon>
    </lineage>
</organism>
<dbReference type="GO" id="GO:0004672">
    <property type="term" value="F:protein kinase activity"/>
    <property type="evidence" value="ECO:0007669"/>
    <property type="project" value="InterPro"/>
</dbReference>
<accession>A0A1W1C787</accession>
<dbReference type="PROSITE" id="PS00109">
    <property type="entry name" value="PROTEIN_KINASE_TYR"/>
    <property type="match status" value="1"/>
</dbReference>
<gene>
    <name evidence="1" type="ORF">MNB_SM-6-23</name>
</gene>
<evidence type="ECO:0000313" key="1">
    <source>
        <dbReference type="EMBL" id="SFV61627.1"/>
    </source>
</evidence>
<dbReference type="AlphaFoldDB" id="A0A1W1C787"/>
<sequence>MKYTINPLYEKQFKNFLLNIQKYFKQNKNSIHKARNELKIISYDDIDIVVKSFKIPNFLRRIIYTYFRDSKAKKSYEYSLKIGDFTPTPIGYIEFYKNTLLAESYFTSEKFDYDFTIREPLLDENFVDRENIFRSFAHFTYQLHEAGILHKDYSPGNILIKKREDAYIFKVVDINRMEFHPLSLQERLQNFDKLWADDNDLTVIIKHYAKIANLDEKESIKKALYLSKKLKNFKNMKKRLKGKPVVD</sequence>
<dbReference type="EMBL" id="FPHK01000054">
    <property type="protein sequence ID" value="SFV61627.1"/>
    <property type="molecule type" value="Genomic_DNA"/>
</dbReference>
<dbReference type="SUPFAM" id="SSF56112">
    <property type="entry name" value="Protein kinase-like (PK-like)"/>
    <property type="match status" value="1"/>
</dbReference>
<name>A0A1W1C787_9ZZZZ</name>
<dbReference type="InterPro" id="IPR008266">
    <property type="entry name" value="Tyr_kinase_AS"/>
</dbReference>
<evidence type="ECO:0008006" key="2">
    <source>
        <dbReference type="Google" id="ProtNLM"/>
    </source>
</evidence>
<proteinExistence type="predicted"/>
<dbReference type="InterPro" id="IPR011009">
    <property type="entry name" value="Kinase-like_dom_sf"/>
</dbReference>
<reference evidence="1" key="1">
    <citation type="submission" date="2016-10" db="EMBL/GenBank/DDBJ databases">
        <authorList>
            <person name="de Groot N.N."/>
        </authorList>
    </citation>
    <scope>NUCLEOTIDE SEQUENCE</scope>
</reference>
<dbReference type="Gene3D" id="1.10.510.10">
    <property type="entry name" value="Transferase(Phosphotransferase) domain 1"/>
    <property type="match status" value="1"/>
</dbReference>